<dbReference type="OrthoDB" id="5859563at2"/>
<feature type="transmembrane region" description="Helical" evidence="1">
    <location>
        <begin position="5"/>
        <end position="28"/>
    </location>
</feature>
<keyword evidence="1" id="KW-0472">Membrane</keyword>
<feature type="transmembrane region" description="Helical" evidence="1">
    <location>
        <begin position="48"/>
        <end position="67"/>
    </location>
</feature>
<accession>A0A4Y3IJG3</accession>
<dbReference type="Proteomes" id="UP000318242">
    <property type="component" value="Unassembled WGS sequence"/>
</dbReference>
<organism evidence="2 3">
    <name type="scientific">Vibrio comitans NBRC 102076</name>
    <dbReference type="NCBI Taxonomy" id="1219078"/>
    <lineage>
        <taxon>Bacteria</taxon>
        <taxon>Pseudomonadati</taxon>
        <taxon>Pseudomonadota</taxon>
        <taxon>Gammaproteobacteria</taxon>
        <taxon>Vibrionales</taxon>
        <taxon>Vibrionaceae</taxon>
        <taxon>Vibrio</taxon>
    </lineage>
</organism>
<keyword evidence="3" id="KW-1185">Reference proteome</keyword>
<name>A0A4Y3IJG3_9VIBR</name>
<sequence>MRKRILGATSLSGSLVYFLFGLALVTSLSTYQGYSAPLTHASFFANSWQWLASILFCWGLLLIFFTSARRTVRAIWSLVIIIAALGIGRFIGSHSVSQQQYQEPSISIVVAPSQIQQNQDPITLPQPTDLNQSYQQAVMESGWYSILDISRLQNDTDLVESYAIIKDTKSAILNHLLQTQQQVHELEQQLYDNEASAHMEDNYIDSQILHSKQQNEMWKAELSALQEVKSIIEMLDQNRDGWTIQDGAIVFYSNADKKHFEDIVERIKVIAEHQRALTESAN</sequence>
<keyword evidence="1" id="KW-0812">Transmembrane</keyword>
<gene>
    <name evidence="2" type="ORF">VCO01S_05080</name>
</gene>
<dbReference type="EMBL" id="BJLH01000002">
    <property type="protein sequence ID" value="GEA59315.1"/>
    <property type="molecule type" value="Genomic_DNA"/>
</dbReference>
<dbReference type="AlphaFoldDB" id="A0A4Y3IJG3"/>
<dbReference type="RefSeq" id="WP_141269044.1">
    <property type="nucleotide sequence ID" value="NZ_BJLH01000002.1"/>
</dbReference>
<proteinExistence type="predicted"/>
<reference evidence="2 3" key="1">
    <citation type="submission" date="2019-06" db="EMBL/GenBank/DDBJ databases">
        <title>Whole genome shotgun sequence of Vibrio comitans NBRC 102076.</title>
        <authorList>
            <person name="Hosoyama A."/>
            <person name="Uohara A."/>
            <person name="Ohji S."/>
            <person name="Ichikawa N."/>
        </authorList>
    </citation>
    <scope>NUCLEOTIDE SEQUENCE [LARGE SCALE GENOMIC DNA]</scope>
    <source>
        <strain evidence="2 3">NBRC 102076</strain>
    </source>
</reference>
<evidence type="ECO:0000313" key="3">
    <source>
        <dbReference type="Proteomes" id="UP000318242"/>
    </source>
</evidence>
<feature type="transmembrane region" description="Helical" evidence="1">
    <location>
        <begin position="74"/>
        <end position="92"/>
    </location>
</feature>
<keyword evidence="1" id="KW-1133">Transmembrane helix</keyword>
<evidence type="ECO:0000256" key="1">
    <source>
        <dbReference type="SAM" id="Phobius"/>
    </source>
</evidence>
<protein>
    <submittedName>
        <fullName evidence="2">Uncharacterized protein</fullName>
    </submittedName>
</protein>
<evidence type="ECO:0000313" key="2">
    <source>
        <dbReference type="EMBL" id="GEA59315.1"/>
    </source>
</evidence>
<comment type="caution">
    <text evidence="2">The sequence shown here is derived from an EMBL/GenBank/DDBJ whole genome shotgun (WGS) entry which is preliminary data.</text>
</comment>